<keyword evidence="1" id="KW-0255">Endonuclease</keyword>
<evidence type="ECO:0000313" key="1">
    <source>
        <dbReference type="EMBL" id="PYE16448.1"/>
    </source>
</evidence>
<evidence type="ECO:0000313" key="2">
    <source>
        <dbReference type="Proteomes" id="UP000247591"/>
    </source>
</evidence>
<dbReference type="AlphaFoldDB" id="A0A318RHA6"/>
<gene>
    <name evidence="1" type="ORF">DFR67_108199</name>
</gene>
<reference evidence="1 2" key="1">
    <citation type="submission" date="2018-06" db="EMBL/GenBank/DDBJ databases">
        <title>Genomic Encyclopedia of Type Strains, Phase IV (KMG-IV): sequencing the most valuable type-strain genomes for metagenomic binning, comparative biology and taxonomic classification.</title>
        <authorList>
            <person name="Goeker M."/>
        </authorList>
    </citation>
    <scope>NUCLEOTIDE SEQUENCE [LARGE SCALE GENOMIC DNA]</scope>
    <source>
        <strain evidence="1 2">DSM 45521</strain>
    </source>
</reference>
<sequence length="284" mass="31515">MPDVIRLISMDSGVYSTKELHRGGLTTWQIRREVDIGSLVALRHGWYATPTADPDVVSAVRAGGVLGCVAALRKHGLWVPPGYRRVHIRPTRHGELTTRQACRTFGPTPRALAAVDPVPIALLSAARCMTAEHWIATCDSVLNTAGLSVAQLACEMGRPPKHILALMERCDRRSQSGTESITRTRLRANGFKVVVQPQIAGVGHVDLRVGRLLLECDSVTHHTSLENYHNDRRRDRRALVDGWLTMRITYDDVLYGWTGVLADIRAITRTDRHRTTPSALKTVE</sequence>
<protein>
    <submittedName>
        <fullName evidence="1">Very-short-patch-repair endonuclease</fullName>
    </submittedName>
</protein>
<proteinExistence type="predicted"/>
<keyword evidence="1" id="KW-0540">Nuclease</keyword>
<dbReference type="EMBL" id="QJSP01000008">
    <property type="protein sequence ID" value="PYE16448.1"/>
    <property type="molecule type" value="Genomic_DNA"/>
</dbReference>
<comment type="caution">
    <text evidence="1">The sequence shown here is derived from an EMBL/GenBank/DDBJ whole genome shotgun (WGS) entry which is preliminary data.</text>
</comment>
<dbReference type="Proteomes" id="UP000247591">
    <property type="component" value="Unassembled WGS sequence"/>
</dbReference>
<dbReference type="GO" id="GO:0004519">
    <property type="term" value="F:endonuclease activity"/>
    <property type="evidence" value="ECO:0007669"/>
    <property type="project" value="UniProtKB-KW"/>
</dbReference>
<organism evidence="1 2">
    <name type="scientific">Williamsia limnetica</name>
    <dbReference type="NCBI Taxonomy" id="882452"/>
    <lineage>
        <taxon>Bacteria</taxon>
        <taxon>Bacillati</taxon>
        <taxon>Actinomycetota</taxon>
        <taxon>Actinomycetes</taxon>
        <taxon>Mycobacteriales</taxon>
        <taxon>Nocardiaceae</taxon>
        <taxon>Williamsia</taxon>
    </lineage>
</organism>
<dbReference type="SUPFAM" id="SSF52980">
    <property type="entry name" value="Restriction endonuclease-like"/>
    <property type="match status" value="1"/>
</dbReference>
<dbReference type="Gene3D" id="3.40.960.10">
    <property type="entry name" value="VSR Endonuclease"/>
    <property type="match status" value="1"/>
</dbReference>
<accession>A0A318RHA6</accession>
<keyword evidence="1" id="KW-0378">Hydrolase</keyword>
<dbReference type="InterPro" id="IPR011335">
    <property type="entry name" value="Restrct_endonuc-II-like"/>
</dbReference>
<keyword evidence="2" id="KW-1185">Reference proteome</keyword>
<dbReference type="RefSeq" id="WP_342766736.1">
    <property type="nucleotide sequence ID" value="NZ_QJSP01000008.1"/>
</dbReference>
<name>A0A318RHA6_WILLI</name>